<dbReference type="Proteomes" id="UP000306402">
    <property type="component" value="Unassembled WGS sequence"/>
</dbReference>
<dbReference type="OrthoDB" id="957620at2"/>
<reference evidence="1 2" key="1">
    <citation type="submission" date="2019-05" db="EMBL/GenBank/DDBJ databases">
        <authorList>
            <person name="Qu J.-H."/>
        </authorList>
    </citation>
    <scope>NUCLEOTIDE SEQUENCE [LARGE SCALE GENOMIC DNA]</scope>
    <source>
        <strain evidence="1 2">T17</strain>
    </source>
</reference>
<dbReference type="AlphaFoldDB" id="A0A5R9L6N5"/>
<organism evidence="1 2">
    <name type="scientific">Dyadobacter luticola</name>
    <dbReference type="NCBI Taxonomy" id="1979387"/>
    <lineage>
        <taxon>Bacteria</taxon>
        <taxon>Pseudomonadati</taxon>
        <taxon>Bacteroidota</taxon>
        <taxon>Cytophagia</taxon>
        <taxon>Cytophagales</taxon>
        <taxon>Spirosomataceae</taxon>
        <taxon>Dyadobacter</taxon>
    </lineage>
</organism>
<evidence type="ECO:0000313" key="2">
    <source>
        <dbReference type="Proteomes" id="UP000306402"/>
    </source>
</evidence>
<proteinExistence type="predicted"/>
<gene>
    <name evidence="1" type="ORF">FEN17_04175</name>
</gene>
<evidence type="ECO:0000313" key="1">
    <source>
        <dbReference type="EMBL" id="TLV04059.1"/>
    </source>
</evidence>
<name>A0A5R9L6N5_9BACT</name>
<accession>A0A5R9L6N5</accession>
<keyword evidence="2" id="KW-1185">Reference proteome</keyword>
<dbReference type="EMBL" id="VCEJ01000002">
    <property type="protein sequence ID" value="TLV04059.1"/>
    <property type="molecule type" value="Genomic_DNA"/>
</dbReference>
<sequence>MIGTLVLLCLVCRFDGACFAQCKEKISESNNETIHYQNIPLGGKNEYLTLSSQGDEKMFSYSNENIDLVFHVPMFTEVKFTTKKGKFSLYATTSNRTRWKTCFTLSAPLSPREIEKMRDVTKVEILLPEDHKVFSLDQQKSVKFGQALACLF</sequence>
<comment type="caution">
    <text evidence="1">The sequence shown here is derived from an EMBL/GenBank/DDBJ whole genome shotgun (WGS) entry which is preliminary data.</text>
</comment>
<protein>
    <submittedName>
        <fullName evidence="1">Uncharacterized protein</fullName>
    </submittedName>
</protein>